<reference evidence="1 2" key="1">
    <citation type="submission" date="2020-05" db="EMBL/GenBank/DDBJ databases">
        <authorList>
            <person name="Kim M.K."/>
        </authorList>
    </citation>
    <scope>NUCLEOTIDE SEQUENCE [LARGE SCALE GENOMIC DNA]</scope>
    <source>
        <strain evidence="1 2">BT25</strain>
    </source>
</reference>
<dbReference type="Proteomes" id="UP000550508">
    <property type="component" value="Unassembled WGS sequence"/>
</dbReference>
<protein>
    <submittedName>
        <fullName evidence="1">Uncharacterized protein</fullName>
    </submittedName>
</protein>
<gene>
    <name evidence="1" type="ORF">HQ945_18655</name>
</gene>
<name>A0A849VY88_9HYPH</name>
<accession>A0A849VY88</accession>
<organism evidence="1 2">
    <name type="scientific">Phyllobacterium pellucidum</name>
    <dbReference type="NCBI Taxonomy" id="2740464"/>
    <lineage>
        <taxon>Bacteria</taxon>
        <taxon>Pseudomonadati</taxon>
        <taxon>Pseudomonadota</taxon>
        <taxon>Alphaproteobacteria</taxon>
        <taxon>Hyphomicrobiales</taxon>
        <taxon>Phyllobacteriaceae</taxon>
        <taxon>Phyllobacterium</taxon>
    </lineage>
</organism>
<dbReference type="AlphaFoldDB" id="A0A849VY88"/>
<keyword evidence="2" id="KW-1185">Reference proteome</keyword>
<evidence type="ECO:0000313" key="1">
    <source>
        <dbReference type="EMBL" id="NTS33277.1"/>
    </source>
</evidence>
<proteinExistence type="predicted"/>
<comment type="caution">
    <text evidence="1">The sequence shown here is derived from an EMBL/GenBank/DDBJ whole genome shotgun (WGS) entry which is preliminary data.</text>
</comment>
<sequence>MTSRSWDTEREDGLAAALRRFPESAFRIRQLMLGNEAFKELCSDLAAAERALEDARHLPVNIREKRRDEFAEMADSLAREIAEALGSKGYP</sequence>
<dbReference type="RefSeq" id="WP_155810927.1">
    <property type="nucleotide sequence ID" value="NZ_JABUMX010000005.1"/>
</dbReference>
<dbReference type="EMBL" id="JABUMX010000005">
    <property type="protein sequence ID" value="NTS33277.1"/>
    <property type="molecule type" value="Genomic_DNA"/>
</dbReference>
<evidence type="ECO:0000313" key="2">
    <source>
        <dbReference type="Proteomes" id="UP000550508"/>
    </source>
</evidence>